<dbReference type="Gene3D" id="3.30.70.20">
    <property type="match status" value="1"/>
</dbReference>
<comment type="caution">
    <text evidence="8">The sequence shown here is derived from an EMBL/GenBank/DDBJ whole genome shotgun (WGS) entry which is preliminary data.</text>
</comment>
<keyword evidence="3" id="KW-0479">Metal-binding</keyword>
<keyword evidence="4" id="KW-0249">Electron transport</keyword>
<reference evidence="8" key="1">
    <citation type="submission" date="2022-12" db="EMBL/GenBank/DDBJ databases">
        <title>New Phytohabitans aurantiacus sp. RD004123 nov., an actinomycete isolated from soil.</title>
        <authorList>
            <person name="Triningsih D.W."/>
            <person name="Harunari E."/>
            <person name="Igarashi Y."/>
        </authorList>
    </citation>
    <scope>NUCLEOTIDE SEQUENCE</scope>
    <source>
        <strain evidence="8">RD004123</strain>
    </source>
</reference>
<name>A0ABQ5QVB0_9ACTN</name>
<evidence type="ECO:0000256" key="7">
    <source>
        <dbReference type="ARBA" id="ARBA00023291"/>
    </source>
</evidence>
<dbReference type="SUPFAM" id="SSF54862">
    <property type="entry name" value="4Fe-4S ferredoxins"/>
    <property type="match status" value="1"/>
</dbReference>
<evidence type="ECO:0000313" key="9">
    <source>
        <dbReference type="Proteomes" id="UP001144280"/>
    </source>
</evidence>
<dbReference type="PANTHER" id="PTHR36923">
    <property type="entry name" value="FERREDOXIN"/>
    <property type="match status" value="1"/>
</dbReference>
<evidence type="ECO:0000256" key="5">
    <source>
        <dbReference type="ARBA" id="ARBA00023004"/>
    </source>
</evidence>
<proteinExistence type="predicted"/>
<keyword evidence="6" id="KW-0411">Iron-sulfur</keyword>
<evidence type="ECO:0008006" key="10">
    <source>
        <dbReference type="Google" id="ProtNLM"/>
    </source>
</evidence>
<keyword evidence="5" id="KW-0408">Iron</keyword>
<dbReference type="InterPro" id="IPR051269">
    <property type="entry name" value="Fe-S_cluster_ET"/>
</dbReference>
<dbReference type="Pfam" id="PF13459">
    <property type="entry name" value="Fer4_15"/>
    <property type="match status" value="1"/>
</dbReference>
<gene>
    <name evidence="8" type="ORF">Pa4123_37910</name>
</gene>
<dbReference type="RefSeq" id="WP_281897490.1">
    <property type="nucleotide sequence ID" value="NZ_BSDI01000017.1"/>
</dbReference>
<comment type="cofactor">
    <cofactor evidence="1">
        <name>[3Fe-4S] cluster</name>
        <dbReference type="ChEBI" id="CHEBI:21137"/>
    </cofactor>
</comment>
<dbReference type="PANTHER" id="PTHR36923:SF3">
    <property type="entry name" value="FERREDOXIN"/>
    <property type="match status" value="1"/>
</dbReference>
<keyword evidence="9" id="KW-1185">Reference proteome</keyword>
<keyword evidence="2" id="KW-0813">Transport</keyword>
<sequence>MSTGIRVTADAGRCVVSSLCVYRAPAVFDQDDDGHVTLLDPRPPVEHHEAVWRAARGCPTRAIQVEFEPS</sequence>
<dbReference type="EMBL" id="BSDI01000017">
    <property type="protein sequence ID" value="GLH98516.1"/>
    <property type="molecule type" value="Genomic_DNA"/>
</dbReference>
<accession>A0ABQ5QVB0</accession>
<evidence type="ECO:0000256" key="6">
    <source>
        <dbReference type="ARBA" id="ARBA00023014"/>
    </source>
</evidence>
<evidence type="ECO:0000256" key="1">
    <source>
        <dbReference type="ARBA" id="ARBA00001927"/>
    </source>
</evidence>
<keyword evidence="7" id="KW-0003">3Fe-4S</keyword>
<protein>
    <recommendedName>
        <fullName evidence="10">Ferredoxin</fullName>
    </recommendedName>
</protein>
<dbReference type="Proteomes" id="UP001144280">
    <property type="component" value="Unassembled WGS sequence"/>
</dbReference>
<evidence type="ECO:0000256" key="2">
    <source>
        <dbReference type="ARBA" id="ARBA00022448"/>
    </source>
</evidence>
<evidence type="ECO:0000313" key="8">
    <source>
        <dbReference type="EMBL" id="GLH98516.1"/>
    </source>
</evidence>
<evidence type="ECO:0000256" key="4">
    <source>
        <dbReference type="ARBA" id="ARBA00022982"/>
    </source>
</evidence>
<organism evidence="8 9">
    <name type="scientific">Phytohabitans aurantiacus</name>
    <dbReference type="NCBI Taxonomy" id="3016789"/>
    <lineage>
        <taxon>Bacteria</taxon>
        <taxon>Bacillati</taxon>
        <taxon>Actinomycetota</taxon>
        <taxon>Actinomycetes</taxon>
        <taxon>Micromonosporales</taxon>
        <taxon>Micromonosporaceae</taxon>
    </lineage>
</organism>
<evidence type="ECO:0000256" key="3">
    <source>
        <dbReference type="ARBA" id="ARBA00022723"/>
    </source>
</evidence>